<dbReference type="SUPFAM" id="SSF51182">
    <property type="entry name" value="RmlC-like cupins"/>
    <property type="match status" value="1"/>
</dbReference>
<gene>
    <name evidence="1" type="ORF">QWI16_16325</name>
</gene>
<protein>
    <submittedName>
        <fullName evidence="1">Cupin domain-containing protein</fullName>
    </submittedName>
</protein>
<evidence type="ECO:0000313" key="2">
    <source>
        <dbReference type="Proteomes" id="UP001168380"/>
    </source>
</evidence>
<reference evidence="1" key="1">
    <citation type="submission" date="2023-07" db="EMBL/GenBank/DDBJ databases">
        <title>Gilvimarinus algae sp. nov., isolated from the surface of Kelp.</title>
        <authorList>
            <person name="Sun Y.Y."/>
            <person name="Gong Y."/>
            <person name="Du Z.J."/>
        </authorList>
    </citation>
    <scope>NUCLEOTIDE SEQUENCE</scope>
    <source>
        <strain evidence="1">SDUM040014</strain>
    </source>
</reference>
<sequence>MTSPHSIEKQFVVISPDKVASVERADTTLYERLDANYSDFVGHELVSCYEFDSDWPSWEVHPHGDEVVLLLSGDVTFVLQTDSGEHCVNLNKQGQYVLVPRGVWHTARTNTASKLLFVTPGQGTQHRGV</sequence>
<accession>A0ABT8TI27</accession>
<dbReference type="RefSeq" id="WP_302714730.1">
    <property type="nucleotide sequence ID" value="NZ_JAULRT010000062.1"/>
</dbReference>
<dbReference type="EMBL" id="JAULRT010000062">
    <property type="protein sequence ID" value="MDO3383750.1"/>
    <property type="molecule type" value="Genomic_DNA"/>
</dbReference>
<dbReference type="InterPro" id="IPR011051">
    <property type="entry name" value="RmlC_Cupin_sf"/>
</dbReference>
<evidence type="ECO:0000313" key="1">
    <source>
        <dbReference type="EMBL" id="MDO3383750.1"/>
    </source>
</evidence>
<keyword evidence="2" id="KW-1185">Reference proteome</keyword>
<dbReference type="CDD" id="cd02208">
    <property type="entry name" value="cupin_RmlC-like"/>
    <property type="match status" value="1"/>
</dbReference>
<name>A0ABT8TI27_9GAMM</name>
<dbReference type="Gene3D" id="2.60.120.10">
    <property type="entry name" value="Jelly Rolls"/>
    <property type="match status" value="1"/>
</dbReference>
<dbReference type="Proteomes" id="UP001168380">
    <property type="component" value="Unassembled WGS sequence"/>
</dbReference>
<comment type="caution">
    <text evidence="1">The sequence shown here is derived from an EMBL/GenBank/DDBJ whole genome shotgun (WGS) entry which is preliminary data.</text>
</comment>
<proteinExistence type="predicted"/>
<organism evidence="1 2">
    <name type="scientific">Gilvimarinus algae</name>
    <dbReference type="NCBI Taxonomy" id="3058037"/>
    <lineage>
        <taxon>Bacteria</taxon>
        <taxon>Pseudomonadati</taxon>
        <taxon>Pseudomonadota</taxon>
        <taxon>Gammaproteobacteria</taxon>
        <taxon>Cellvibrionales</taxon>
        <taxon>Cellvibrionaceae</taxon>
        <taxon>Gilvimarinus</taxon>
    </lineage>
</organism>
<dbReference type="InterPro" id="IPR014710">
    <property type="entry name" value="RmlC-like_jellyroll"/>
</dbReference>